<keyword evidence="2" id="KW-1185">Reference proteome</keyword>
<proteinExistence type="predicted"/>
<protein>
    <submittedName>
        <fullName evidence="1">Uncharacterized protein</fullName>
    </submittedName>
</protein>
<dbReference type="EMBL" id="EQ973832">
    <property type="protein sequence ID" value="EEF43515.1"/>
    <property type="molecule type" value="Genomic_DNA"/>
</dbReference>
<evidence type="ECO:0000313" key="2">
    <source>
        <dbReference type="Proteomes" id="UP000008311"/>
    </source>
</evidence>
<dbReference type="InParanoid" id="B9RZ13"/>
<gene>
    <name evidence="1" type="ORF">RCOM_1316060</name>
</gene>
<dbReference type="AlphaFoldDB" id="B9RZ13"/>
<sequence length="56" mass="6031">MGHIGKKRSTCPLAELGQLAVPGLSQYAQAQGEISVQVCSWLPSKSSGFHVHICYM</sequence>
<reference evidence="2" key="1">
    <citation type="journal article" date="2010" name="Nat. Biotechnol.">
        <title>Draft genome sequence of the oilseed species Ricinus communis.</title>
        <authorList>
            <person name="Chan A.P."/>
            <person name="Crabtree J."/>
            <person name="Zhao Q."/>
            <person name="Lorenzi H."/>
            <person name="Orvis J."/>
            <person name="Puiu D."/>
            <person name="Melake-Berhan A."/>
            <person name="Jones K.M."/>
            <person name="Redman J."/>
            <person name="Chen G."/>
            <person name="Cahoon E.B."/>
            <person name="Gedil M."/>
            <person name="Stanke M."/>
            <person name="Haas B.J."/>
            <person name="Wortman J.R."/>
            <person name="Fraser-Liggett C.M."/>
            <person name="Ravel J."/>
            <person name="Rabinowicz P.D."/>
        </authorList>
    </citation>
    <scope>NUCLEOTIDE SEQUENCE [LARGE SCALE GENOMIC DNA]</scope>
    <source>
        <strain evidence="2">cv. Hale</strain>
    </source>
</reference>
<accession>B9RZ13</accession>
<name>B9RZ13_RICCO</name>
<evidence type="ECO:0000313" key="1">
    <source>
        <dbReference type="EMBL" id="EEF43515.1"/>
    </source>
</evidence>
<organism evidence="1 2">
    <name type="scientific">Ricinus communis</name>
    <name type="common">Castor bean</name>
    <dbReference type="NCBI Taxonomy" id="3988"/>
    <lineage>
        <taxon>Eukaryota</taxon>
        <taxon>Viridiplantae</taxon>
        <taxon>Streptophyta</taxon>
        <taxon>Embryophyta</taxon>
        <taxon>Tracheophyta</taxon>
        <taxon>Spermatophyta</taxon>
        <taxon>Magnoliopsida</taxon>
        <taxon>eudicotyledons</taxon>
        <taxon>Gunneridae</taxon>
        <taxon>Pentapetalae</taxon>
        <taxon>rosids</taxon>
        <taxon>fabids</taxon>
        <taxon>Malpighiales</taxon>
        <taxon>Euphorbiaceae</taxon>
        <taxon>Acalyphoideae</taxon>
        <taxon>Acalypheae</taxon>
        <taxon>Ricinus</taxon>
    </lineage>
</organism>
<dbReference type="Proteomes" id="UP000008311">
    <property type="component" value="Unassembled WGS sequence"/>
</dbReference>